<dbReference type="AlphaFoldDB" id="A0A2S9QC74"/>
<sequence>MTIGLKRAYDPPGSTDGLRVLVDLLWPRGLSRQEAHIDVWAKDVAPSPALRQWFGHDPAKWQEFQARYESELARNEEAVVALRRLIGDKAATLIYAARDVEHTHAIVTKRVLEHTPL</sequence>
<dbReference type="PANTHER" id="PTHR36849">
    <property type="entry name" value="CYTOPLASMIC PROTEIN-RELATED"/>
    <property type="match status" value="1"/>
</dbReference>
<dbReference type="PANTHER" id="PTHR36849:SF1">
    <property type="entry name" value="CYTOPLASMIC PROTEIN"/>
    <property type="match status" value="1"/>
</dbReference>
<evidence type="ECO:0000313" key="1">
    <source>
        <dbReference type="EMBL" id="PRH86953.1"/>
    </source>
</evidence>
<dbReference type="RefSeq" id="WP_105863175.1">
    <property type="nucleotide sequence ID" value="NZ_PUEJ01000005.1"/>
</dbReference>
<dbReference type="InterPro" id="IPR052552">
    <property type="entry name" value="YeaO-like"/>
</dbReference>
<name>A0A2S9QC74_9HYPH</name>
<dbReference type="EMBL" id="PUEJ01000005">
    <property type="protein sequence ID" value="PRH86953.1"/>
    <property type="molecule type" value="Genomic_DNA"/>
</dbReference>
<protein>
    <submittedName>
        <fullName evidence="1">DUF488 domain-containing protein</fullName>
    </submittedName>
</protein>
<accession>A0A2S9QC74</accession>
<comment type="caution">
    <text evidence="1">The sequence shown here is derived from an EMBL/GenBank/DDBJ whole genome shotgun (WGS) entry which is preliminary data.</text>
</comment>
<keyword evidence="2" id="KW-1185">Reference proteome</keyword>
<evidence type="ECO:0000313" key="2">
    <source>
        <dbReference type="Proteomes" id="UP000237682"/>
    </source>
</evidence>
<dbReference type="Pfam" id="PF22752">
    <property type="entry name" value="DUF488-N3i"/>
    <property type="match status" value="1"/>
</dbReference>
<dbReference type="Proteomes" id="UP000237682">
    <property type="component" value="Unassembled WGS sequence"/>
</dbReference>
<gene>
    <name evidence="1" type="ORF">C5L14_16855</name>
</gene>
<organism evidence="1 2">
    <name type="scientific">Labrys okinawensis</name>
    <dbReference type="NCBI Taxonomy" id="346911"/>
    <lineage>
        <taxon>Bacteria</taxon>
        <taxon>Pseudomonadati</taxon>
        <taxon>Pseudomonadota</taxon>
        <taxon>Alphaproteobacteria</taxon>
        <taxon>Hyphomicrobiales</taxon>
        <taxon>Xanthobacteraceae</taxon>
        <taxon>Labrys</taxon>
    </lineage>
</organism>
<dbReference type="OrthoDB" id="9790745at2"/>
<proteinExistence type="predicted"/>
<reference evidence="1 2" key="1">
    <citation type="submission" date="2018-02" db="EMBL/GenBank/DDBJ databases">
        <title>Whole genome sequencing of endophytic bacterium.</title>
        <authorList>
            <person name="Eedara R."/>
            <person name="Podile A.R."/>
        </authorList>
    </citation>
    <scope>NUCLEOTIDE SEQUENCE [LARGE SCALE GENOMIC DNA]</scope>
    <source>
        <strain evidence="1 2">RP1T</strain>
    </source>
</reference>